<feature type="domain" description="DDE-1" evidence="1">
    <location>
        <begin position="2"/>
        <end position="130"/>
    </location>
</feature>
<reference evidence="3" key="2">
    <citation type="submission" date="2015-01" db="EMBL/GenBank/DDBJ databases">
        <title>Evolutionary Origins and Diversification of the Mycorrhizal Mutualists.</title>
        <authorList>
            <consortium name="DOE Joint Genome Institute"/>
            <consortium name="Mycorrhizal Genomics Consortium"/>
            <person name="Kohler A."/>
            <person name="Kuo A."/>
            <person name="Nagy L.G."/>
            <person name="Floudas D."/>
            <person name="Copeland A."/>
            <person name="Barry K.W."/>
            <person name="Cichocki N."/>
            <person name="Veneault-Fourrey C."/>
            <person name="LaButti K."/>
            <person name="Lindquist E.A."/>
            <person name="Lipzen A."/>
            <person name="Lundell T."/>
            <person name="Morin E."/>
            <person name="Murat C."/>
            <person name="Riley R."/>
            <person name="Ohm R."/>
            <person name="Sun H."/>
            <person name="Tunlid A."/>
            <person name="Henrissat B."/>
            <person name="Grigoriev I.V."/>
            <person name="Hibbett D.S."/>
            <person name="Martin F."/>
        </authorList>
    </citation>
    <scope>NUCLEOTIDE SEQUENCE [LARGE SCALE GENOMIC DNA]</scope>
    <source>
        <strain evidence="3">Zn</strain>
    </source>
</reference>
<name>A0A0C3C7D7_OIDMZ</name>
<organism evidence="2 3">
    <name type="scientific">Oidiodendron maius (strain Zn)</name>
    <dbReference type="NCBI Taxonomy" id="913774"/>
    <lineage>
        <taxon>Eukaryota</taxon>
        <taxon>Fungi</taxon>
        <taxon>Dikarya</taxon>
        <taxon>Ascomycota</taxon>
        <taxon>Pezizomycotina</taxon>
        <taxon>Leotiomycetes</taxon>
        <taxon>Leotiomycetes incertae sedis</taxon>
        <taxon>Myxotrichaceae</taxon>
        <taxon>Oidiodendron</taxon>
    </lineage>
</organism>
<evidence type="ECO:0000313" key="3">
    <source>
        <dbReference type="Proteomes" id="UP000054321"/>
    </source>
</evidence>
<accession>A0A0C3C7D7</accession>
<proteinExistence type="predicted"/>
<dbReference type="InParanoid" id="A0A0C3C7D7"/>
<dbReference type="InterPro" id="IPR004875">
    <property type="entry name" value="DDE_SF_endonuclease_dom"/>
</dbReference>
<dbReference type="STRING" id="913774.A0A0C3C7D7"/>
<reference evidence="2 3" key="1">
    <citation type="submission" date="2014-04" db="EMBL/GenBank/DDBJ databases">
        <authorList>
            <consortium name="DOE Joint Genome Institute"/>
            <person name="Kuo A."/>
            <person name="Martino E."/>
            <person name="Perotto S."/>
            <person name="Kohler A."/>
            <person name="Nagy L.G."/>
            <person name="Floudas D."/>
            <person name="Copeland A."/>
            <person name="Barry K.W."/>
            <person name="Cichocki N."/>
            <person name="Veneault-Fourrey C."/>
            <person name="LaButti K."/>
            <person name="Lindquist E.A."/>
            <person name="Lipzen A."/>
            <person name="Lundell T."/>
            <person name="Morin E."/>
            <person name="Murat C."/>
            <person name="Sun H."/>
            <person name="Tunlid A."/>
            <person name="Henrissat B."/>
            <person name="Grigoriev I.V."/>
            <person name="Hibbett D.S."/>
            <person name="Martin F."/>
            <person name="Nordberg H.P."/>
            <person name="Cantor M.N."/>
            <person name="Hua S.X."/>
        </authorList>
    </citation>
    <scope>NUCLEOTIDE SEQUENCE [LARGE SCALE GENOMIC DNA]</scope>
    <source>
        <strain evidence="2 3">Zn</strain>
    </source>
</reference>
<keyword evidence="3" id="KW-1185">Reference proteome</keyword>
<dbReference type="AlphaFoldDB" id="A0A0C3C7D7"/>
<feature type="non-terminal residue" evidence="2">
    <location>
        <position position="1"/>
    </location>
</feature>
<dbReference type="HOGENOM" id="CLU_013929_2_2_1"/>
<gene>
    <name evidence="2" type="ORF">OIDMADRAFT_135030</name>
</gene>
<protein>
    <recommendedName>
        <fullName evidence="1">DDE-1 domain-containing protein</fullName>
    </recommendedName>
</protein>
<evidence type="ECO:0000259" key="1">
    <source>
        <dbReference type="Pfam" id="PF03184"/>
    </source>
</evidence>
<evidence type="ECO:0000313" key="2">
    <source>
        <dbReference type="EMBL" id="KIM94828.1"/>
    </source>
</evidence>
<dbReference type="GO" id="GO:0003676">
    <property type="term" value="F:nucleic acid binding"/>
    <property type="evidence" value="ECO:0007669"/>
    <property type="project" value="InterPro"/>
</dbReference>
<dbReference type="Proteomes" id="UP000054321">
    <property type="component" value="Unassembled WGS sequence"/>
</dbReference>
<sequence>VTVIEAVSAADQTIRPIIIIQGKWQMDSWYRDRQHQNKLVLLPESGFTTDQLTLRFLEWFIIHTRAGTYKQPKLLLMDNHGSHITLEFILLARENNVIPFSFPAHLAHYMQPCNVVIFQAMKHWYSKAIQCTLESLDFDYTVGSFLRDLPKIRTQTPKKMTIKHAFEQAGMWLIDRRKVL</sequence>
<dbReference type="EMBL" id="KN832888">
    <property type="protein sequence ID" value="KIM94828.1"/>
    <property type="molecule type" value="Genomic_DNA"/>
</dbReference>
<dbReference type="Pfam" id="PF03184">
    <property type="entry name" value="DDE_1"/>
    <property type="match status" value="1"/>
</dbReference>
<dbReference type="OrthoDB" id="3439494at2759"/>